<organism evidence="9 10">
    <name type="scientific">Actinocorallia libanotica</name>
    <dbReference type="NCBI Taxonomy" id="46162"/>
    <lineage>
        <taxon>Bacteria</taxon>
        <taxon>Bacillati</taxon>
        <taxon>Actinomycetota</taxon>
        <taxon>Actinomycetes</taxon>
        <taxon>Streptosporangiales</taxon>
        <taxon>Thermomonosporaceae</taxon>
        <taxon>Actinocorallia</taxon>
    </lineage>
</organism>
<comment type="subcellular location">
    <subcellularLocation>
        <location evidence="1">Cell membrane</location>
        <topology evidence="1">Multi-pass membrane protein</topology>
    </subcellularLocation>
</comment>
<feature type="transmembrane region" description="Helical" evidence="8">
    <location>
        <begin position="144"/>
        <end position="164"/>
    </location>
</feature>
<evidence type="ECO:0000256" key="5">
    <source>
        <dbReference type="ARBA" id="ARBA00022960"/>
    </source>
</evidence>
<comment type="similarity">
    <text evidence="2">Belongs to the MreD family.</text>
</comment>
<feature type="transmembrane region" description="Helical" evidence="8">
    <location>
        <begin position="12"/>
        <end position="31"/>
    </location>
</feature>
<sequence length="193" mass="20325">MLNSVEEGRGGTLRSVLIIVVAILLQVAVANRLPLPGSVTPDLVMLTVVALALFRGETVGMVTGFCAGLATDLVPPADHTIGMYALVYCVVGYISGLASPEMDRSPSLPFVAVALGALVGNLAYALVGVMLGDPRADWSIVSRTVPLAVLYNVLASPFVVWAVLRLSQRSERLEPRGGLSVPGFSARLGRQQR</sequence>
<evidence type="ECO:0000313" key="10">
    <source>
        <dbReference type="Proteomes" id="UP001500665"/>
    </source>
</evidence>
<evidence type="ECO:0000256" key="4">
    <source>
        <dbReference type="ARBA" id="ARBA00022692"/>
    </source>
</evidence>
<dbReference type="EMBL" id="BAAAHH010000080">
    <property type="protein sequence ID" value="GAA0970732.1"/>
    <property type="molecule type" value="Genomic_DNA"/>
</dbReference>
<feature type="transmembrane region" description="Helical" evidence="8">
    <location>
        <begin position="43"/>
        <end position="70"/>
    </location>
</feature>
<evidence type="ECO:0000313" key="9">
    <source>
        <dbReference type="EMBL" id="GAA0970732.1"/>
    </source>
</evidence>
<dbReference type="Pfam" id="PF04093">
    <property type="entry name" value="MreD"/>
    <property type="match status" value="1"/>
</dbReference>
<evidence type="ECO:0000256" key="8">
    <source>
        <dbReference type="SAM" id="Phobius"/>
    </source>
</evidence>
<keyword evidence="6 8" id="KW-1133">Transmembrane helix</keyword>
<comment type="caution">
    <text evidence="9">The sequence shown here is derived from an EMBL/GenBank/DDBJ whole genome shotgun (WGS) entry which is preliminary data.</text>
</comment>
<dbReference type="InterPro" id="IPR007227">
    <property type="entry name" value="Cell_shape_determining_MreD"/>
</dbReference>
<dbReference type="Proteomes" id="UP001500665">
    <property type="component" value="Unassembled WGS sequence"/>
</dbReference>
<feature type="transmembrane region" description="Helical" evidence="8">
    <location>
        <begin position="82"/>
        <end position="98"/>
    </location>
</feature>
<evidence type="ECO:0000256" key="1">
    <source>
        <dbReference type="ARBA" id="ARBA00004651"/>
    </source>
</evidence>
<dbReference type="Gene3D" id="1.10.1760.20">
    <property type="match status" value="1"/>
</dbReference>
<evidence type="ECO:0000256" key="2">
    <source>
        <dbReference type="ARBA" id="ARBA00007776"/>
    </source>
</evidence>
<dbReference type="NCBIfam" id="TIGR03426">
    <property type="entry name" value="shape_MreD"/>
    <property type="match status" value="1"/>
</dbReference>
<proteinExistence type="inferred from homology"/>
<keyword evidence="5" id="KW-0133">Cell shape</keyword>
<keyword evidence="7 8" id="KW-0472">Membrane</keyword>
<protein>
    <recommendedName>
        <fullName evidence="11">Rod shape-determining protein MreD</fullName>
    </recommendedName>
</protein>
<name>A0ABN1S296_9ACTN</name>
<feature type="transmembrane region" description="Helical" evidence="8">
    <location>
        <begin position="110"/>
        <end position="132"/>
    </location>
</feature>
<keyword evidence="10" id="KW-1185">Reference proteome</keyword>
<evidence type="ECO:0008006" key="11">
    <source>
        <dbReference type="Google" id="ProtNLM"/>
    </source>
</evidence>
<accession>A0ABN1S296</accession>
<dbReference type="RefSeq" id="WP_344248026.1">
    <property type="nucleotide sequence ID" value="NZ_BAAAHH010000080.1"/>
</dbReference>
<keyword evidence="4 8" id="KW-0812">Transmembrane</keyword>
<evidence type="ECO:0000256" key="7">
    <source>
        <dbReference type="ARBA" id="ARBA00023136"/>
    </source>
</evidence>
<reference evidence="9 10" key="1">
    <citation type="journal article" date="2019" name="Int. J. Syst. Evol. Microbiol.">
        <title>The Global Catalogue of Microorganisms (GCM) 10K type strain sequencing project: providing services to taxonomists for standard genome sequencing and annotation.</title>
        <authorList>
            <consortium name="The Broad Institute Genomics Platform"/>
            <consortium name="The Broad Institute Genome Sequencing Center for Infectious Disease"/>
            <person name="Wu L."/>
            <person name="Ma J."/>
        </authorList>
    </citation>
    <scope>NUCLEOTIDE SEQUENCE [LARGE SCALE GENOMIC DNA]</scope>
    <source>
        <strain evidence="9 10">JCM 10696</strain>
    </source>
</reference>
<evidence type="ECO:0000256" key="3">
    <source>
        <dbReference type="ARBA" id="ARBA00022475"/>
    </source>
</evidence>
<evidence type="ECO:0000256" key="6">
    <source>
        <dbReference type="ARBA" id="ARBA00022989"/>
    </source>
</evidence>
<keyword evidence="3" id="KW-1003">Cell membrane</keyword>
<gene>
    <name evidence="9" type="ORF">GCM10009550_78710</name>
</gene>